<evidence type="ECO:0000313" key="1">
    <source>
        <dbReference type="EMBL" id="CAF4364018.1"/>
    </source>
</evidence>
<evidence type="ECO:0000313" key="2">
    <source>
        <dbReference type="Proteomes" id="UP000663881"/>
    </source>
</evidence>
<dbReference type="AlphaFoldDB" id="A0A820LXJ3"/>
<protein>
    <submittedName>
        <fullName evidence="1">Uncharacterized protein</fullName>
    </submittedName>
</protein>
<accession>A0A820LXJ3</accession>
<sequence length="176" mass="19678">LIPFIYTQTPVDPQLCPAGATSPTLDPYWHAIPSRFEIMTELVLNTGVVDVSQAFSSQRDAIITNSSQGTVQSYWNFDTNEHFEVLTNNSNPLQTPKCVRQVINTTSETTVYQSNTLMLKPSALLGFDGRNQINPLWGIQYDGNEDLRGIPTNRFKSCFYLDDIKATVSATYCISN</sequence>
<gene>
    <name evidence="1" type="ORF">OKA104_LOCUS49483</name>
</gene>
<dbReference type="Proteomes" id="UP000663881">
    <property type="component" value="Unassembled WGS sequence"/>
</dbReference>
<comment type="caution">
    <text evidence="1">The sequence shown here is derived from an EMBL/GenBank/DDBJ whole genome shotgun (WGS) entry which is preliminary data.</text>
</comment>
<feature type="non-terminal residue" evidence="1">
    <location>
        <position position="176"/>
    </location>
</feature>
<proteinExistence type="predicted"/>
<dbReference type="EMBL" id="CAJOAY010023169">
    <property type="protein sequence ID" value="CAF4364018.1"/>
    <property type="molecule type" value="Genomic_DNA"/>
</dbReference>
<feature type="non-terminal residue" evidence="1">
    <location>
        <position position="1"/>
    </location>
</feature>
<name>A0A820LXJ3_9BILA</name>
<organism evidence="1 2">
    <name type="scientific">Adineta steineri</name>
    <dbReference type="NCBI Taxonomy" id="433720"/>
    <lineage>
        <taxon>Eukaryota</taxon>
        <taxon>Metazoa</taxon>
        <taxon>Spiralia</taxon>
        <taxon>Gnathifera</taxon>
        <taxon>Rotifera</taxon>
        <taxon>Eurotatoria</taxon>
        <taxon>Bdelloidea</taxon>
        <taxon>Adinetida</taxon>
        <taxon>Adinetidae</taxon>
        <taxon>Adineta</taxon>
    </lineage>
</organism>
<reference evidence="1" key="1">
    <citation type="submission" date="2021-02" db="EMBL/GenBank/DDBJ databases">
        <authorList>
            <person name="Nowell W R."/>
        </authorList>
    </citation>
    <scope>NUCLEOTIDE SEQUENCE</scope>
</reference>